<evidence type="ECO:0000256" key="1">
    <source>
        <dbReference type="ARBA" id="ARBA00000085"/>
    </source>
</evidence>
<name>A0A3B0Z6A2_9ZZZZ</name>
<dbReference type="Pfam" id="PF13426">
    <property type="entry name" value="PAS_9"/>
    <property type="match status" value="1"/>
</dbReference>
<dbReference type="PROSITE" id="PS50112">
    <property type="entry name" value="PAS"/>
    <property type="match status" value="1"/>
</dbReference>
<keyword evidence="3" id="KW-0597">Phosphoprotein</keyword>
<evidence type="ECO:0000256" key="2">
    <source>
        <dbReference type="ARBA" id="ARBA00012438"/>
    </source>
</evidence>
<keyword evidence="7" id="KW-1133">Transmembrane helix</keyword>
<dbReference type="Pfam" id="PF00512">
    <property type="entry name" value="HisKA"/>
    <property type="match status" value="1"/>
</dbReference>
<dbReference type="SMART" id="SM00388">
    <property type="entry name" value="HisKA"/>
    <property type="match status" value="1"/>
</dbReference>
<organism evidence="10">
    <name type="scientific">hydrothermal vent metagenome</name>
    <dbReference type="NCBI Taxonomy" id="652676"/>
    <lineage>
        <taxon>unclassified sequences</taxon>
        <taxon>metagenomes</taxon>
        <taxon>ecological metagenomes</taxon>
    </lineage>
</organism>
<evidence type="ECO:0000313" key="10">
    <source>
        <dbReference type="EMBL" id="VAW81779.1"/>
    </source>
</evidence>
<dbReference type="GO" id="GO:0000155">
    <property type="term" value="F:phosphorelay sensor kinase activity"/>
    <property type="evidence" value="ECO:0007669"/>
    <property type="project" value="InterPro"/>
</dbReference>
<evidence type="ECO:0000259" key="9">
    <source>
        <dbReference type="PROSITE" id="PS50112"/>
    </source>
</evidence>
<dbReference type="Gene3D" id="3.30.450.20">
    <property type="entry name" value="PAS domain"/>
    <property type="match status" value="1"/>
</dbReference>
<feature type="transmembrane region" description="Helical" evidence="7">
    <location>
        <begin position="263"/>
        <end position="281"/>
    </location>
</feature>
<feature type="transmembrane region" description="Helical" evidence="7">
    <location>
        <begin position="36"/>
        <end position="56"/>
    </location>
</feature>
<feature type="transmembrane region" description="Helical" evidence="7">
    <location>
        <begin position="166"/>
        <end position="185"/>
    </location>
</feature>
<feature type="transmembrane region" description="Helical" evidence="7">
    <location>
        <begin position="98"/>
        <end position="120"/>
    </location>
</feature>
<dbReference type="EMBL" id="UOFK01000279">
    <property type="protein sequence ID" value="VAW81779.1"/>
    <property type="molecule type" value="Genomic_DNA"/>
</dbReference>
<keyword evidence="4" id="KW-0808">Transferase</keyword>
<dbReference type="InterPro" id="IPR036890">
    <property type="entry name" value="HATPase_C_sf"/>
</dbReference>
<dbReference type="PANTHER" id="PTHR43304">
    <property type="entry name" value="PHYTOCHROME-LIKE PROTEIN CPH1"/>
    <property type="match status" value="1"/>
</dbReference>
<accession>A0A3B0Z6A2</accession>
<dbReference type="NCBIfam" id="TIGR00229">
    <property type="entry name" value="sensory_box"/>
    <property type="match status" value="1"/>
</dbReference>
<dbReference type="EC" id="2.7.13.3" evidence="2"/>
<feature type="domain" description="PAS" evidence="9">
    <location>
        <begin position="339"/>
        <end position="383"/>
    </location>
</feature>
<feature type="coiled-coil region" evidence="6">
    <location>
        <begin position="455"/>
        <end position="485"/>
    </location>
</feature>
<dbReference type="InterPro" id="IPR000014">
    <property type="entry name" value="PAS"/>
</dbReference>
<dbReference type="Gene3D" id="3.30.565.10">
    <property type="entry name" value="Histidine kinase-like ATPase, C-terminal domain"/>
    <property type="match status" value="1"/>
</dbReference>
<dbReference type="InterPro" id="IPR033425">
    <property type="entry name" value="MASE3"/>
</dbReference>
<evidence type="ECO:0000256" key="3">
    <source>
        <dbReference type="ARBA" id="ARBA00022553"/>
    </source>
</evidence>
<dbReference type="SMART" id="SM00387">
    <property type="entry name" value="HATPase_c"/>
    <property type="match status" value="1"/>
</dbReference>
<evidence type="ECO:0000259" key="8">
    <source>
        <dbReference type="PROSITE" id="PS50109"/>
    </source>
</evidence>
<feature type="transmembrane region" description="Helical" evidence="7">
    <location>
        <begin position="197"/>
        <end position="219"/>
    </location>
</feature>
<dbReference type="InterPro" id="IPR036097">
    <property type="entry name" value="HisK_dim/P_sf"/>
</dbReference>
<protein>
    <recommendedName>
        <fullName evidence="2">histidine kinase</fullName>
        <ecNumber evidence="2">2.7.13.3</ecNumber>
    </recommendedName>
</protein>
<evidence type="ECO:0000256" key="4">
    <source>
        <dbReference type="ARBA" id="ARBA00022679"/>
    </source>
</evidence>
<keyword evidence="7" id="KW-0812">Transmembrane</keyword>
<proteinExistence type="predicted"/>
<dbReference type="InterPro" id="IPR003594">
    <property type="entry name" value="HATPase_dom"/>
</dbReference>
<dbReference type="InterPro" id="IPR052162">
    <property type="entry name" value="Sensor_kinase/Photoreceptor"/>
</dbReference>
<dbReference type="SUPFAM" id="SSF47384">
    <property type="entry name" value="Homodimeric domain of signal transducing histidine kinase"/>
    <property type="match status" value="1"/>
</dbReference>
<dbReference type="SUPFAM" id="SSF55874">
    <property type="entry name" value="ATPase domain of HSP90 chaperone/DNA topoisomerase II/histidine kinase"/>
    <property type="match status" value="1"/>
</dbReference>
<dbReference type="PRINTS" id="PR00344">
    <property type="entry name" value="BCTRLSENSOR"/>
</dbReference>
<dbReference type="PANTHER" id="PTHR43304:SF1">
    <property type="entry name" value="PAC DOMAIN-CONTAINING PROTEIN"/>
    <property type="match status" value="1"/>
</dbReference>
<evidence type="ECO:0000256" key="5">
    <source>
        <dbReference type="ARBA" id="ARBA00022777"/>
    </source>
</evidence>
<dbReference type="Pfam" id="PF17159">
    <property type="entry name" value="MASE3"/>
    <property type="match status" value="1"/>
</dbReference>
<dbReference type="PROSITE" id="PS50109">
    <property type="entry name" value="HIS_KIN"/>
    <property type="match status" value="1"/>
</dbReference>
<comment type="catalytic activity">
    <reaction evidence="1">
        <text>ATP + protein L-histidine = ADP + protein N-phospho-L-histidine.</text>
        <dbReference type="EC" id="2.7.13.3"/>
    </reaction>
</comment>
<keyword evidence="6" id="KW-0175">Coiled coil</keyword>
<gene>
    <name evidence="10" type="ORF">MNBD_GAMMA13-834</name>
</gene>
<dbReference type="InterPro" id="IPR005467">
    <property type="entry name" value="His_kinase_dom"/>
</dbReference>
<evidence type="ECO:0000256" key="7">
    <source>
        <dbReference type="SAM" id="Phobius"/>
    </source>
</evidence>
<dbReference type="InterPro" id="IPR004358">
    <property type="entry name" value="Sig_transdc_His_kin-like_C"/>
</dbReference>
<dbReference type="Gene3D" id="1.10.287.130">
    <property type="match status" value="1"/>
</dbReference>
<dbReference type="InterPro" id="IPR035965">
    <property type="entry name" value="PAS-like_dom_sf"/>
</dbReference>
<feature type="domain" description="Histidine kinase" evidence="8">
    <location>
        <begin position="492"/>
        <end position="706"/>
    </location>
</feature>
<reference evidence="10" key="1">
    <citation type="submission" date="2018-06" db="EMBL/GenBank/DDBJ databases">
        <authorList>
            <person name="Zhirakovskaya E."/>
        </authorList>
    </citation>
    <scope>NUCLEOTIDE SEQUENCE</scope>
</reference>
<feature type="transmembrane region" description="Helical" evidence="7">
    <location>
        <begin position="239"/>
        <end position="256"/>
    </location>
</feature>
<sequence length="718" mass="81015">MTSPTVYLDSVEHAFNTLNQPHTLKSGNENTHSFHFPYTVLGLTLLICLLPLLNLWGFSLASEAGHFDIQQLALQNLSTTHLTDEMFYALRGNIHHALLEWSAIIIAVVCVGIAFAHYSISHDIIAPVLGLTLVMSGSMDAVHTLAATRMVDAIAENNTLIPFTWAVSRSFNAIALLLGVALVLFKKSQHNNTLHTASLLALALLLSSAVYVLASWMAVSENLPQTQFSSNFISRPYDILPMGIFLVCLPLFIRLYQDNRNYLTAAIVVSLFPNIFSEAYMAFGSKHLFDHYFNSAHGLKVLGYALPLMGYILDYQTIFTRQEKQKAQLLVLNKSLKESEHRFRTMNQLLPVGLLLANSKGIIVSINQYAKDLFGYTKDDLIGHKMEELVPKITGISHTAVHKNYKQNNNPYLLDNVTDFFTGHHCDGSEIALDIGLAHIRLDDQDHSLVSLLNISQLKRLMDELKFQNERMDQAMLKLTESNEQLERFAFVCSHDLQEPVRMVQSFSQLIERRLKNRLDEKDKEYLHYVIDGAHRAQEMIRDILLFSRLDKPVNSREPVCLNELCKNVRDALQETLETKEAKFIWTDNLPTLNAIPSQLFQLILNLVSNGLKFNRDKTPTVLLDAVENPQGWSIEIRDNGIGINPSHQHKIFQIFERLNAKSEFPGTGIGLAICKKIAAQHHAELTLESSEGEGTTFFIRWPEENIISVPLSMANQS</sequence>
<dbReference type="Pfam" id="PF02518">
    <property type="entry name" value="HATPase_c"/>
    <property type="match status" value="1"/>
</dbReference>
<evidence type="ECO:0000256" key="6">
    <source>
        <dbReference type="SAM" id="Coils"/>
    </source>
</evidence>
<dbReference type="SMART" id="SM00091">
    <property type="entry name" value="PAS"/>
    <property type="match status" value="1"/>
</dbReference>
<dbReference type="InterPro" id="IPR003661">
    <property type="entry name" value="HisK_dim/P_dom"/>
</dbReference>
<dbReference type="SUPFAM" id="SSF55785">
    <property type="entry name" value="PYP-like sensor domain (PAS domain)"/>
    <property type="match status" value="1"/>
</dbReference>
<dbReference type="CDD" id="cd00082">
    <property type="entry name" value="HisKA"/>
    <property type="match status" value="1"/>
</dbReference>
<dbReference type="AlphaFoldDB" id="A0A3B0Z6A2"/>
<keyword evidence="5" id="KW-0418">Kinase</keyword>
<dbReference type="CDD" id="cd00130">
    <property type="entry name" value="PAS"/>
    <property type="match status" value="1"/>
</dbReference>
<keyword evidence="7" id="KW-0472">Membrane</keyword>